<evidence type="ECO:0000313" key="10">
    <source>
        <dbReference type="Proteomes" id="UP000660380"/>
    </source>
</evidence>
<feature type="transmembrane region" description="Helical" evidence="8">
    <location>
        <begin position="319"/>
        <end position="337"/>
    </location>
</feature>
<evidence type="ECO:0000256" key="1">
    <source>
        <dbReference type="ARBA" id="ARBA00004651"/>
    </source>
</evidence>
<name>A0ABR8GZM3_9CYAN</name>
<feature type="transmembrane region" description="Helical" evidence="8">
    <location>
        <begin position="378"/>
        <end position="397"/>
    </location>
</feature>
<keyword evidence="6 8" id="KW-1133">Transmembrane helix</keyword>
<feature type="transmembrane region" description="Helical" evidence="8">
    <location>
        <begin position="142"/>
        <end position="164"/>
    </location>
</feature>
<evidence type="ECO:0000256" key="8">
    <source>
        <dbReference type="SAM" id="Phobius"/>
    </source>
</evidence>
<evidence type="ECO:0000256" key="3">
    <source>
        <dbReference type="ARBA" id="ARBA00022676"/>
    </source>
</evidence>
<keyword evidence="10" id="KW-1185">Reference proteome</keyword>
<dbReference type="EMBL" id="JACJTA010000095">
    <property type="protein sequence ID" value="MBD2608476.1"/>
    <property type="molecule type" value="Genomic_DNA"/>
</dbReference>
<comment type="subcellular location">
    <subcellularLocation>
        <location evidence="1">Cell membrane</location>
        <topology evidence="1">Multi-pass membrane protein</topology>
    </subcellularLocation>
</comment>
<keyword evidence="5 8" id="KW-0812">Transmembrane</keyword>
<feature type="transmembrane region" description="Helical" evidence="8">
    <location>
        <begin position="105"/>
        <end position="135"/>
    </location>
</feature>
<accession>A0ABR8GZM3</accession>
<comment type="caution">
    <text evidence="9">The sequence shown here is derived from an EMBL/GenBank/DDBJ whole genome shotgun (WGS) entry which is preliminary data.</text>
</comment>
<dbReference type="Proteomes" id="UP000660380">
    <property type="component" value="Unassembled WGS sequence"/>
</dbReference>
<dbReference type="RefSeq" id="WP_029636279.1">
    <property type="nucleotide sequence ID" value="NZ_JACJTA010000095.1"/>
</dbReference>
<feature type="transmembrane region" description="Helical" evidence="8">
    <location>
        <begin position="344"/>
        <end position="366"/>
    </location>
</feature>
<reference evidence="9 10" key="1">
    <citation type="journal article" date="2020" name="ISME J.">
        <title>Comparative genomics reveals insights into cyanobacterial evolution and habitat adaptation.</title>
        <authorList>
            <person name="Chen M.Y."/>
            <person name="Teng W.K."/>
            <person name="Zhao L."/>
            <person name="Hu C.X."/>
            <person name="Zhou Y.K."/>
            <person name="Han B.P."/>
            <person name="Song L.R."/>
            <person name="Shu W.S."/>
        </authorList>
    </citation>
    <scope>NUCLEOTIDE SEQUENCE [LARGE SCALE GENOMIC DNA]</scope>
    <source>
        <strain evidence="9 10">FACHB-248</strain>
    </source>
</reference>
<feature type="transmembrane region" description="Helical" evidence="8">
    <location>
        <begin position="208"/>
        <end position="240"/>
    </location>
</feature>
<evidence type="ECO:0000256" key="7">
    <source>
        <dbReference type="ARBA" id="ARBA00023136"/>
    </source>
</evidence>
<evidence type="ECO:0000313" key="9">
    <source>
        <dbReference type="EMBL" id="MBD2608476.1"/>
    </source>
</evidence>
<sequence>MHHFKLAPSWLRFLIVVLLAIGIFFRFANLERKVYWHDETYTSLRISGYTAQEVKQEIFNNRVIPGTYFNKYQSLNSEKNLGDTIKSLAIEDPQHPPLYYIIARFWVLIFGSSITAIRSLSAFISLLVFPCVYWLCKELFRVPLSVPFIAIALVAISPIHLVYAQEAREYMLWTVTILLSSASLLRAIRLESKSKAVGKKQQAPNPIFVWGIYAATLALSLYTFLLTGFVAVAHAIYLFTIAKFKFTKTVKAYLFASLAGFLAFMPWILVVLFNFSQLDSATSWTKMPINFINLIPAWLIQLSHIFFDLNFGFENPLSYLITPVILIFVGYAIYFLYRTTNKKSWLFIVLLIAVPALPLMLADLLFGGIRSLSDRYLLPSYLGIQIAVAYLLATQIYSGNLARRQIWQMITVLIITCGVISCGVSSQAETWWSKVISYGNAQVATIVNQASRPLLISDSFGINYGNVFSLSYLLEPKVRFLLLKEQKIPKISNQFTDVFFLNPANDFRKKIETNYKSKLNVVYQDNFYSLGKLAKPRNLRRRNISVSNK</sequence>
<dbReference type="PANTHER" id="PTHR33908">
    <property type="entry name" value="MANNOSYLTRANSFERASE YKCB-RELATED"/>
    <property type="match status" value="1"/>
</dbReference>
<dbReference type="InterPro" id="IPR050297">
    <property type="entry name" value="LipidA_mod_glycosyltrf_83"/>
</dbReference>
<feature type="transmembrane region" description="Helical" evidence="8">
    <location>
        <begin position="170"/>
        <end position="188"/>
    </location>
</feature>
<evidence type="ECO:0000256" key="5">
    <source>
        <dbReference type="ARBA" id="ARBA00022692"/>
    </source>
</evidence>
<gene>
    <name evidence="9" type="ORF">H6G81_29140</name>
</gene>
<keyword evidence="2" id="KW-1003">Cell membrane</keyword>
<feature type="transmembrane region" description="Helical" evidence="8">
    <location>
        <begin position="409"/>
        <end position="428"/>
    </location>
</feature>
<feature type="transmembrane region" description="Helical" evidence="8">
    <location>
        <begin position="252"/>
        <end position="275"/>
    </location>
</feature>
<dbReference type="PANTHER" id="PTHR33908:SF11">
    <property type="entry name" value="MEMBRANE PROTEIN"/>
    <property type="match status" value="1"/>
</dbReference>
<keyword evidence="3" id="KW-0328">Glycosyltransferase</keyword>
<feature type="transmembrane region" description="Helical" evidence="8">
    <location>
        <begin position="9"/>
        <end position="28"/>
    </location>
</feature>
<protein>
    <submittedName>
        <fullName evidence="9">Glycosyltransferase family 39 protein</fullName>
    </submittedName>
</protein>
<evidence type="ECO:0000256" key="4">
    <source>
        <dbReference type="ARBA" id="ARBA00022679"/>
    </source>
</evidence>
<organism evidence="9 10">
    <name type="scientific">Scytonema hofmannii FACHB-248</name>
    <dbReference type="NCBI Taxonomy" id="1842502"/>
    <lineage>
        <taxon>Bacteria</taxon>
        <taxon>Bacillati</taxon>
        <taxon>Cyanobacteriota</taxon>
        <taxon>Cyanophyceae</taxon>
        <taxon>Nostocales</taxon>
        <taxon>Scytonemataceae</taxon>
        <taxon>Scytonema</taxon>
    </lineage>
</organism>
<evidence type="ECO:0000256" key="6">
    <source>
        <dbReference type="ARBA" id="ARBA00022989"/>
    </source>
</evidence>
<proteinExistence type="predicted"/>
<keyword evidence="4" id="KW-0808">Transferase</keyword>
<evidence type="ECO:0000256" key="2">
    <source>
        <dbReference type="ARBA" id="ARBA00022475"/>
    </source>
</evidence>
<keyword evidence="7 8" id="KW-0472">Membrane</keyword>